<dbReference type="InterPro" id="IPR029464">
    <property type="entry name" value="HSDR_N"/>
</dbReference>
<organism evidence="2 3">
    <name type="scientific">Arenibacter nanhaiticus</name>
    <dbReference type="NCBI Taxonomy" id="558155"/>
    <lineage>
        <taxon>Bacteria</taxon>
        <taxon>Pseudomonadati</taxon>
        <taxon>Bacteroidota</taxon>
        <taxon>Flavobacteriia</taxon>
        <taxon>Flavobacteriales</taxon>
        <taxon>Flavobacteriaceae</taxon>
        <taxon>Arenibacter</taxon>
    </lineage>
</organism>
<name>A0A1M6DTT3_9FLAO</name>
<evidence type="ECO:0000313" key="2">
    <source>
        <dbReference type="EMBL" id="SHI76585.1"/>
    </source>
</evidence>
<dbReference type="AlphaFoldDB" id="A0A1M6DTT3"/>
<reference evidence="2 3" key="1">
    <citation type="submission" date="2016-11" db="EMBL/GenBank/DDBJ databases">
        <authorList>
            <person name="Jaros S."/>
            <person name="Januszkiewicz K."/>
            <person name="Wedrychowicz H."/>
        </authorList>
    </citation>
    <scope>NUCLEOTIDE SEQUENCE [LARGE SCALE GENOMIC DNA]</scope>
    <source>
        <strain evidence="2 3">CGMCC 1.8863</strain>
    </source>
</reference>
<dbReference type="OrthoDB" id="9790377at2"/>
<dbReference type="Gene3D" id="3.90.1570.30">
    <property type="match status" value="1"/>
</dbReference>
<evidence type="ECO:0000259" key="1">
    <source>
        <dbReference type="Pfam" id="PF13588"/>
    </source>
</evidence>
<keyword evidence="3" id="KW-1185">Reference proteome</keyword>
<proteinExistence type="predicted"/>
<dbReference type="Pfam" id="PF13588">
    <property type="entry name" value="HSDR_N_2"/>
    <property type="match status" value="1"/>
</dbReference>
<dbReference type="RefSeq" id="WP_072763549.1">
    <property type="nucleotide sequence ID" value="NZ_FQYX01000005.1"/>
</dbReference>
<dbReference type="Proteomes" id="UP000184231">
    <property type="component" value="Unassembled WGS sequence"/>
</dbReference>
<dbReference type="EMBL" id="FQYX01000005">
    <property type="protein sequence ID" value="SHI76585.1"/>
    <property type="molecule type" value="Genomic_DNA"/>
</dbReference>
<accession>A0A1M6DTT3</accession>
<feature type="domain" description="Type I restriction enzyme R protein N-terminal" evidence="1">
    <location>
        <begin position="35"/>
        <end position="144"/>
    </location>
</feature>
<dbReference type="STRING" id="558155.SAMN04487911_105131"/>
<gene>
    <name evidence="2" type="ORF">SAMN04487911_105131</name>
</gene>
<sequence>MQPLNYPAYDFRFKNRENKVYIFDAVRKKFVVLQPEEWVRQHVVQHLVSEKKYPISHINVEKQLTVNKLKKRYDVVIFNPSGTIEVLVECKAPKVVITQQVFDQIARYNLQLKAKYLIVTNGLDHFFCEMDFENEQYNFLRDIPDYKVR</sequence>
<evidence type="ECO:0000313" key="3">
    <source>
        <dbReference type="Proteomes" id="UP000184231"/>
    </source>
</evidence>
<protein>
    <submittedName>
        <fullName evidence="2">Type I restriction enzyme R protein N terminus (HSDR_N)</fullName>
    </submittedName>
</protein>